<organism evidence="5 6">
    <name type="scientific">Merdimmobilis hominis</name>
    <dbReference type="NCBI Taxonomy" id="2897707"/>
    <lineage>
        <taxon>Bacteria</taxon>
        <taxon>Bacillati</taxon>
        <taxon>Bacillota</taxon>
        <taxon>Clostridia</taxon>
        <taxon>Eubacteriales</taxon>
        <taxon>Oscillospiraceae</taxon>
        <taxon>Merdimmobilis</taxon>
    </lineage>
</organism>
<dbReference type="InterPro" id="IPR003593">
    <property type="entry name" value="AAA+_ATPase"/>
</dbReference>
<dbReference type="GO" id="GO:0005524">
    <property type="term" value="F:ATP binding"/>
    <property type="evidence" value="ECO:0007669"/>
    <property type="project" value="UniProtKB-UniRule"/>
</dbReference>
<dbReference type="InterPro" id="IPR029493">
    <property type="entry name" value="RecD2-like_HHH"/>
</dbReference>
<dbReference type="RefSeq" id="WP_204447754.1">
    <property type="nucleotide sequence ID" value="NZ_JACJKY010000021.1"/>
</dbReference>
<sequence length="736" mass="81694">MSTQEYVKISGCVEEIIYKNEDTGFCVLDVSVDNELICAVGTMVSVEPGEELELTGYFDTHPVHGEQFKVQMVERRLPATSSAIRRYLSSGVVKGIGPATARNIVNCFGDDTLKIIEESPMRLAEVPGISAAKAQKLAGAFAQVFGVRTLMMFLSKYQVTPMQSVAIYKEWGNHAMDLIKQNPYILSRASFGISFATADAMATAFELPPENEDRILAGIQFVLKHNTANGHTALPSRLLLPTAAKLLQLSEPAVEEVLKQAVSDGELYEEEGTPDLIFLPEYYMAQQNIVSRISLMLSSYREPQPQIDEVISLIESEKGIHYESLQRKAIAQAAEHPVFILTGGPGTGKTTTVNGMIELFEQQGKTVLLTAPTGRAAKRMTEVSGKEAKTIHRLLEVEPGYAQTGKLVFSHNEQNPLYGDVIIVDEVSMVDTLLFDALLRGMKPTAKLILVGDYHQLPSVGAGNILRDLIESDCVPTVSLTQIFRQAAQSLIVTNAHAIVSGEMPELRRKDNDFFFLPQNDGKQAAQLIADLCATRLPNTYGFSPTEDIQVLCPQRKGELGVIVLNQYLQERLNPAAPGKTEWKSPTYLFREQDKVMQIRNNYDIPWKRGEEAGAGIFNGDIGIIRMIDRGSRTMAVEFDARIAYYSFDMSKELELAYAVTVHKSQGSEFDAIILPVMGGYDKLYFRNLLYTAVTRAKKILILVGQQSRIAFMVQNDKKMRRYTGLSKMLKGRMLT</sequence>
<dbReference type="InterPro" id="IPR027785">
    <property type="entry name" value="UvrD-like_helicase_C"/>
</dbReference>
<dbReference type="InterPro" id="IPR027417">
    <property type="entry name" value="P-loop_NTPase"/>
</dbReference>
<dbReference type="SUPFAM" id="SSF47781">
    <property type="entry name" value="RuvA domain 2-like"/>
    <property type="match status" value="1"/>
</dbReference>
<dbReference type="AlphaFoldDB" id="A0A939BFH3"/>
<evidence type="ECO:0000256" key="1">
    <source>
        <dbReference type="ARBA" id="ARBA00022741"/>
    </source>
</evidence>
<dbReference type="InterPro" id="IPR041451">
    <property type="entry name" value="RecD2_SH13"/>
</dbReference>
<dbReference type="Proteomes" id="UP000774750">
    <property type="component" value="Unassembled WGS sequence"/>
</dbReference>
<dbReference type="GO" id="GO:0017116">
    <property type="term" value="F:single-stranded DNA helicase activity"/>
    <property type="evidence" value="ECO:0007669"/>
    <property type="project" value="TreeGrafter"/>
</dbReference>
<dbReference type="Pfam" id="PF13538">
    <property type="entry name" value="UvrD_C_2"/>
    <property type="match status" value="1"/>
</dbReference>
<comment type="caution">
    <text evidence="5">The sequence shown here is derived from an EMBL/GenBank/DDBJ whole genome shotgun (WGS) entry which is preliminary data.</text>
</comment>
<reference evidence="5" key="2">
    <citation type="journal article" date="2021" name="Sci. Rep.">
        <title>The distribution of antibiotic resistance genes in chicken gut microbiota commensals.</title>
        <authorList>
            <person name="Juricova H."/>
            <person name="Matiasovicova J."/>
            <person name="Kubasova T."/>
            <person name="Cejkova D."/>
            <person name="Rychlik I."/>
        </authorList>
    </citation>
    <scope>NUCLEOTIDE SEQUENCE</scope>
    <source>
        <strain evidence="5">An559</strain>
    </source>
</reference>
<gene>
    <name evidence="3" type="primary">recD2</name>
    <name evidence="5" type="ORF">H6A12_10750</name>
</gene>
<dbReference type="GO" id="GO:0009338">
    <property type="term" value="C:exodeoxyribonuclease V complex"/>
    <property type="evidence" value="ECO:0007669"/>
    <property type="project" value="TreeGrafter"/>
</dbReference>
<evidence type="ECO:0000256" key="3">
    <source>
        <dbReference type="HAMAP-Rule" id="MF_01488"/>
    </source>
</evidence>
<dbReference type="GO" id="GO:0006310">
    <property type="term" value="P:DNA recombination"/>
    <property type="evidence" value="ECO:0007669"/>
    <property type="project" value="InterPro"/>
</dbReference>
<feature type="binding site" evidence="3">
    <location>
        <begin position="346"/>
        <end position="350"/>
    </location>
    <ligand>
        <name>ATP</name>
        <dbReference type="ChEBI" id="CHEBI:30616"/>
    </ligand>
</feature>
<proteinExistence type="inferred from homology"/>
<dbReference type="InterPro" id="IPR010994">
    <property type="entry name" value="RuvA_2-like"/>
</dbReference>
<dbReference type="InterPro" id="IPR055446">
    <property type="entry name" value="RecD2_N_OB"/>
</dbReference>
<dbReference type="EC" id="5.6.2.3" evidence="3"/>
<evidence type="ECO:0000256" key="2">
    <source>
        <dbReference type="ARBA" id="ARBA00022840"/>
    </source>
</evidence>
<keyword evidence="2 3" id="KW-0067">ATP-binding</keyword>
<dbReference type="InterPro" id="IPR050534">
    <property type="entry name" value="Coronavir_polyprotein_1ab"/>
</dbReference>
<dbReference type="InterPro" id="IPR006345">
    <property type="entry name" value="RecD2"/>
</dbReference>
<dbReference type="SMART" id="SM00382">
    <property type="entry name" value="AAA"/>
    <property type="match status" value="1"/>
</dbReference>
<dbReference type="Gene3D" id="1.10.150.20">
    <property type="entry name" value="5' to 3' exonuclease, C-terminal subdomain"/>
    <property type="match status" value="1"/>
</dbReference>
<dbReference type="Pfam" id="PF23139">
    <property type="entry name" value="OB_YrrC"/>
    <property type="match status" value="1"/>
</dbReference>
<dbReference type="Gene3D" id="2.30.30.940">
    <property type="match status" value="1"/>
</dbReference>
<reference evidence="5" key="1">
    <citation type="submission" date="2020-08" db="EMBL/GenBank/DDBJ databases">
        <authorList>
            <person name="Cejkova D."/>
            <person name="Kubasova T."/>
            <person name="Jahodarova E."/>
            <person name="Rychlik I."/>
        </authorList>
    </citation>
    <scope>NUCLEOTIDE SEQUENCE</scope>
    <source>
        <strain evidence="5">An559</strain>
    </source>
</reference>
<comment type="catalytic activity">
    <reaction evidence="3">
        <text>ATP + H2O = ADP + phosphate + H(+)</text>
        <dbReference type="Rhea" id="RHEA:13065"/>
        <dbReference type="ChEBI" id="CHEBI:15377"/>
        <dbReference type="ChEBI" id="CHEBI:15378"/>
        <dbReference type="ChEBI" id="CHEBI:30616"/>
        <dbReference type="ChEBI" id="CHEBI:43474"/>
        <dbReference type="ChEBI" id="CHEBI:456216"/>
        <dbReference type="EC" id="5.6.2.3"/>
    </reaction>
</comment>
<dbReference type="GO" id="GO:0016787">
    <property type="term" value="F:hydrolase activity"/>
    <property type="evidence" value="ECO:0007669"/>
    <property type="project" value="UniProtKB-KW"/>
</dbReference>
<dbReference type="EMBL" id="JACJKY010000021">
    <property type="protein sequence ID" value="MBM6921628.1"/>
    <property type="molecule type" value="Genomic_DNA"/>
</dbReference>
<dbReference type="HAMAP" id="MF_01488">
    <property type="entry name" value="RecD2"/>
    <property type="match status" value="1"/>
</dbReference>
<dbReference type="Gene3D" id="3.40.50.300">
    <property type="entry name" value="P-loop containing nucleotide triphosphate hydrolases"/>
    <property type="match status" value="2"/>
</dbReference>
<dbReference type="SUPFAM" id="SSF52540">
    <property type="entry name" value="P-loop containing nucleoside triphosphate hydrolases"/>
    <property type="match status" value="1"/>
</dbReference>
<protein>
    <recommendedName>
        <fullName evidence="3">ATP-dependent RecD2 DNA helicase</fullName>
        <ecNumber evidence="3">5.6.2.3</ecNumber>
    </recommendedName>
    <alternativeName>
        <fullName evidence="3">DNA 5'-3' helicase subunit RecD2</fullName>
    </alternativeName>
</protein>
<evidence type="ECO:0000259" key="4">
    <source>
        <dbReference type="SMART" id="SM00382"/>
    </source>
</evidence>
<keyword evidence="3" id="KW-0413">Isomerase</keyword>
<dbReference type="Pfam" id="PF18335">
    <property type="entry name" value="SH3_13"/>
    <property type="match status" value="1"/>
</dbReference>
<keyword evidence="3 5" id="KW-0347">Helicase</keyword>
<evidence type="ECO:0000313" key="6">
    <source>
        <dbReference type="Proteomes" id="UP000774750"/>
    </source>
</evidence>
<accession>A0A939BFH3</accession>
<comment type="similarity">
    <text evidence="3">Belongs to the RecD family. RecD2 subfamily.</text>
</comment>
<dbReference type="NCBIfam" id="TIGR01448">
    <property type="entry name" value="recD_rel"/>
    <property type="match status" value="1"/>
</dbReference>
<evidence type="ECO:0000313" key="5">
    <source>
        <dbReference type="EMBL" id="MBM6921628.1"/>
    </source>
</evidence>
<dbReference type="Gene3D" id="1.10.10.2220">
    <property type="match status" value="1"/>
</dbReference>
<dbReference type="PANTHER" id="PTHR43788">
    <property type="entry name" value="DNA2/NAM7 HELICASE FAMILY MEMBER"/>
    <property type="match status" value="1"/>
</dbReference>
<keyword evidence="3" id="KW-0238">DNA-binding</keyword>
<dbReference type="GO" id="GO:0043139">
    <property type="term" value="F:5'-3' DNA helicase activity"/>
    <property type="evidence" value="ECO:0007669"/>
    <property type="project" value="UniProtKB-UniRule"/>
</dbReference>
<dbReference type="CDD" id="cd17933">
    <property type="entry name" value="DEXSc_RecD-like"/>
    <property type="match status" value="1"/>
</dbReference>
<dbReference type="Pfam" id="PF13245">
    <property type="entry name" value="AAA_19"/>
    <property type="match status" value="1"/>
</dbReference>
<dbReference type="CDD" id="cd18809">
    <property type="entry name" value="SF1_C_RecD"/>
    <property type="match status" value="1"/>
</dbReference>
<keyword evidence="6" id="KW-1185">Reference proteome</keyword>
<dbReference type="Pfam" id="PF14520">
    <property type="entry name" value="HHH_5"/>
    <property type="match status" value="1"/>
</dbReference>
<comment type="function">
    <text evidence="3">DNA-dependent ATPase and ATP-dependent 5'-3' DNA helicase. Has no activity on blunt DNA or DNA with 3'-overhangs, requires at least 10 bases of 5'-ssDNA for helicase activity.</text>
</comment>
<dbReference type="Pfam" id="PF14490">
    <property type="entry name" value="HHH_RecD2"/>
    <property type="match status" value="1"/>
</dbReference>
<keyword evidence="3" id="KW-0378">Hydrolase</keyword>
<keyword evidence="1 3" id="KW-0547">Nucleotide-binding</keyword>
<feature type="domain" description="AAA+ ATPase" evidence="4">
    <location>
        <begin position="335"/>
        <end position="520"/>
    </location>
</feature>
<name>A0A939BFH3_9FIRM</name>
<dbReference type="GO" id="GO:0003677">
    <property type="term" value="F:DNA binding"/>
    <property type="evidence" value="ECO:0007669"/>
    <property type="project" value="UniProtKB-UniRule"/>
</dbReference>
<dbReference type="PANTHER" id="PTHR43788:SF6">
    <property type="entry name" value="DNA HELICASE B"/>
    <property type="match status" value="1"/>
</dbReference>